<keyword evidence="4" id="KW-0812">Transmembrane</keyword>
<sequence length="492" mass="54260">MDISIVKGELSTSIDTIQKSLVEQRAIDSFNDLYGNYNLYIEVFDKVLSLSQSNDKINAVKLIENELTQITNALDINLDTMNILNTTDIIRAKKVQSSAYSNYIKVSMGTTISLIIVMMICVVVIRRSIINTTVRATKKLQHIIKNIENKNGDLTDRITVETKDEIGQLVEGINKFIDTLQKIIHEVKQSSYDLQENVNNVTVQVSKANEKISDTSATMEELAAGMEEVAATIEELNNNSTTIYDSMINMAEKAINGSNFAKEIKERAEALRLDAIASKNTTYNMINEISNVLIKSIENCKEVEKINDLTGNILDISGQTNLLALNAAIEAARAGEAGKGFAVVANEIRVLADNTKNTVNHIQQINALVINAVNELTRNANNMLEFIKSNVLSDYDKLANTGEQYNNDATVIDEIMLSFSNDATKLQTTVEQMTLATQGISITVDESTKGISNVAENITDLVDSIGNIQNEMVQSEGLSARLNQKVEVFTNI</sequence>
<evidence type="ECO:0000259" key="5">
    <source>
        <dbReference type="PROSITE" id="PS50111"/>
    </source>
</evidence>
<gene>
    <name evidence="7" type="ORF">GND95_14195</name>
</gene>
<reference evidence="7 8" key="1">
    <citation type="submission" date="2019-12" db="EMBL/GenBank/DDBJ databases">
        <title>Defluviitalea raffinosedens, isolated from a biogas fermenter, genome sequencing and characterization.</title>
        <authorList>
            <person name="Rettenmaier R."/>
            <person name="Schneider M."/>
            <person name="Neuhaus K."/>
            <person name="Liebl W."/>
            <person name="Zverlov V."/>
        </authorList>
    </citation>
    <scope>NUCLEOTIDE SEQUENCE [LARGE SCALE GENOMIC DNA]</scope>
    <source>
        <strain evidence="7 8">249c-K6</strain>
    </source>
</reference>
<dbReference type="InterPro" id="IPR004089">
    <property type="entry name" value="MCPsignal_dom"/>
</dbReference>
<dbReference type="Proteomes" id="UP000483018">
    <property type="component" value="Unassembled WGS sequence"/>
</dbReference>
<dbReference type="InterPro" id="IPR003660">
    <property type="entry name" value="HAMP_dom"/>
</dbReference>
<keyword evidence="8" id="KW-1185">Reference proteome</keyword>
<dbReference type="GO" id="GO:0007165">
    <property type="term" value="P:signal transduction"/>
    <property type="evidence" value="ECO:0007669"/>
    <property type="project" value="UniProtKB-KW"/>
</dbReference>
<evidence type="ECO:0000256" key="2">
    <source>
        <dbReference type="ARBA" id="ARBA00029447"/>
    </source>
</evidence>
<evidence type="ECO:0000259" key="6">
    <source>
        <dbReference type="PROSITE" id="PS50885"/>
    </source>
</evidence>
<evidence type="ECO:0000256" key="4">
    <source>
        <dbReference type="SAM" id="Phobius"/>
    </source>
</evidence>
<keyword evidence="1 3" id="KW-0807">Transducer</keyword>
<dbReference type="CDD" id="cd06225">
    <property type="entry name" value="HAMP"/>
    <property type="match status" value="1"/>
</dbReference>
<dbReference type="EMBL" id="WSLF01000021">
    <property type="protein sequence ID" value="KAE9628373.1"/>
    <property type="molecule type" value="Genomic_DNA"/>
</dbReference>
<comment type="caution">
    <text evidence="7">The sequence shown here is derived from an EMBL/GenBank/DDBJ whole genome shotgun (WGS) entry which is preliminary data.</text>
</comment>
<evidence type="ECO:0000256" key="1">
    <source>
        <dbReference type="ARBA" id="ARBA00023224"/>
    </source>
</evidence>
<feature type="domain" description="Methyl-accepting transducer" evidence="5">
    <location>
        <begin position="190"/>
        <end position="455"/>
    </location>
</feature>
<dbReference type="Pfam" id="PF00015">
    <property type="entry name" value="MCPsignal"/>
    <property type="match status" value="1"/>
</dbReference>
<protein>
    <submittedName>
        <fullName evidence="7">HAMP domain-containing protein</fullName>
    </submittedName>
</protein>
<dbReference type="AlphaFoldDB" id="A0A7C8LJ71"/>
<dbReference type="PANTHER" id="PTHR32089">
    <property type="entry name" value="METHYL-ACCEPTING CHEMOTAXIS PROTEIN MCPB"/>
    <property type="match status" value="1"/>
</dbReference>
<dbReference type="PANTHER" id="PTHR32089:SF112">
    <property type="entry name" value="LYSOZYME-LIKE PROTEIN-RELATED"/>
    <property type="match status" value="1"/>
</dbReference>
<dbReference type="GO" id="GO:0016020">
    <property type="term" value="C:membrane"/>
    <property type="evidence" value="ECO:0007669"/>
    <property type="project" value="InterPro"/>
</dbReference>
<evidence type="ECO:0000256" key="3">
    <source>
        <dbReference type="PROSITE-ProRule" id="PRU00284"/>
    </source>
</evidence>
<dbReference type="PROSITE" id="PS50111">
    <property type="entry name" value="CHEMOTAXIS_TRANSDUC_2"/>
    <property type="match status" value="1"/>
</dbReference>
<dbReference type="PROSITE" id="PS50885">
    <property type="entry name" value="HAMP"/>
    <property type="match status" value="1"/>
</dbReference>
<name>A0A7C8LJ71_9FIRM</name>
<dbReference type="Pfam" id="PF00672">
    <property type="entry name" value="HAMP"/>
    <property type="match status" value="1"/>
</dbReference>
<keyword evidence="4" id="KW-1133">Transmembrane helix</keyword>
<comment type="similarity">
    <text evidence="2">Belongs to the methyl-accepting chemotaxis (MCP) protein family.</text>
</comment>
<keyword evidence="4" id="KW-0472">Membrane</keyword>
<feature type="transmembrane region" description="Helical" evidence="4">
    <location>
        <begin position="103"/>
        <end position="125"/>
    </location>
</feature>
<proteinExistence type="inferred from homology"/>
<accession>A0A7C8LJ71</accession>
<dbReference type="Gene3D" id="1.10.287.950">
    <property type="entry name" value="Methyl-accepting chemotaxis protein"/>
    <property type="match status" value="1"/>
</dbReference>
<evidence type="ECO:0000313" key="8">
    <source>
        <dbReference type="Proteomes" id="UP000483018"/>
    </source>
</evidence>
<dbReference type="SUPFAM" id="SSF58104">
    <property type="entry name" value="Methyl-accepting chemotaxis protein (MCP) signaling domain"/>
    <property type="match status" value="1"/>
</dbReference>
<evidence type="ECO:0000313" key="7">
    <source>
        <dbReference type="EMBL" id="KAE9628373.1"/>
    </source>
</evidence>
<feature type="domain" description="HAMP" evidence="6">
    <location>
        <begin position="131"/>
        <end position="185"/>
    </location>
</feature>
<dbReference type="SMART" id="SM00283">
    <property type="entry name" value="MA"/>
    <property type="match status" value="1"/>
</dbReference>
<organism evidence="7 8">
    <name type="scientific">Defluviitalea raffinosedens</name>
    <dbReference type="NCBI Taxonomy" id="1450156"/>
    <lineage>
        <taxon>Bacteria</taxon>
        <taxon>Bacillati</taxon>
        <taxon>Bacillota</taxon>
        <taxon>Clostridia</taxon>
        <taxon>Lachnospirales</taxon>
        <taxon>Defluviitaleaceae</taxon>
        <taxon>Defluviitalea</taxon>
    </lineage>
</organism>
<dbReference type="SMART" id="SM00304">
    <property type="entry name" value="HAMP"/>
    <property type="match status" value="1"/>
</dbReference>